<protein>
    <submittedName>
        <fullName evidence="2">Uncharacterized protein</fullName>
    </submittedName>
</protein>
<evidence type="ECO:0000256" key="1">
    <source>
        <dbReference type="SAM" id="MobiDB-lite"/>
    </source>
</evidence>
<comment type="caution">
    <text evidence="2">The sequence shown here is derived from an EMBL/GenBank/DDBJ whole genome shotgun (WGS) entry which is preliminary data.</text>
</comment>
<dbReference type="AlphaFoldDB" id="A0A4Z2HZ30"/>
<keyword evidence="3" id="KW-1185">Reference proteome</keyword>
<dbReference type="Proteomes" id="UP000314294">
    <property type="component" value="Unassembled WGS sequence"/>
</dbReference>
<evidence type="ECO:0000313" key="3">
    <source>
        <dbReference type="Proteomes" id="UP000314294"/>
    </source>
</evidence>
<sequence length="254" mass="28096">MRHIKQTPGCVSSDVINETHLQRRLQLPDGQNHAKGKVETESTFGETDVDDPVSASNPGDAYGKKNSGRDRNAPTRGPQSIITDDEYRENTCDRASPLELFEANFERSFRHLGLADLLLQDRSVITILIFSLLISVELPARFSPSICLLNKGRAFLNRSSKVRIMEATTSGRVSLGRLSNRRLNLATTGTDIDVPFSSRWLTRCMFRGESTLNLTVEPGRSTPSWVSSSGRRLGIWIPSPGAIIRRVQGPGCCL</sequence>
<dbReference type="EMBL" id="SRLO01000154">
    <property type="protein sequence ID" value="TNN71109.1"/>
    <property type="molecule type" value="Genomic_DNA"/>
</dbReference>
<proteinExistence type="predicted"/>
<accession>A0A4Z2HZ30</accession>
<gene>
    <name evidence="2" type="ORF">EYF80_018629</name>
</gene>
<organism evidence="2 3">
    <name type="scientific">Liparis tanakae</name>
    <name type="common">Tanaka's snailfish</name>
    <dbReference type="NCBI Taxonomy" id="230148"/>
    <lineage>
        <taxon>Eukaryota</taxon>
        <taxon>Metazoa</taxon>
        <taxon>Chordata</taxon>
        <taxon>Craniata</taxon>
        <taxon>Vertebrata</taxon>
        <taxon>Euteleostomi</taxon>
        <taxon>Actinopterygii</taxon>
        <taxon>Neopterygii</taxon>
        <taxon>Teleostei</taxon>
        <taxon>Neoteleostei</taxon>
        <taxon>Acanthomorphata</taxon>
        <taxon>Eupercaria</taxon>
        <taxon>Perciformes</taxon>
        <taxon>Cottioidei</taxon>
        <taxon>Cottales</taxon>
        <taxon>Liparidae</taxon>
        <taxon>Liparis</taxon>
    </lineage>
</organism>
<evidence type="ECO:0000313" key="2">
    <source>
        <dbReference type="EMBL" id="TNN71109.1"/>
    </source>
</evidence>
<name>A0A4Z2HZ30_9TELE</name>
<feature type="region of interest" description="Disordered" evidence="1">
    <location>
        <begin position="26"/>
        <end position="88"/>
    </location>
</feature>
<reference evidence="2 3" key="1">
    <citation type="submission" date="2019-03" db="EMBL/GenBank/DDBJ databases">
        <title>First draft genome of Liparis tanakae, snailfish: a comprehensive survey of snailfish specific genes.</title>
        <authorList>
            <person name="Kim W."/>
            <person name="Song I."/>
            <person name="Jeong J.-H."/>
            <person name="Kim D."/>
            <person name="Kim S."/>
            <person name="Ryu S."/>
            <person name="Song J.Y."/>
            <person name="Lee S.K."/>
        </authorList>
    </citation>
    <scope>NUCLEOTIDE SEQUENCE [LARGE SCALE GENOMIC DNA]</scope>
    <source>
        <tissue evidence="2">Muscle</tissue>
    </source>
</reference>